<feature type="region of interest" description="Disordered" evidence="4">
    <location>
        <begin position="21"/>
        <end position="61"/>
    </location>
</feature>
<dbReference type="EMBL" id="MFFB01000002">
    <property type="protein sequence ID" value="OGE97296.1"/>
    <property type="molecule type" value="Genomic_DNA"/>
</dbReference>
<evidence type="ECO:0008006" key="7">
    <source>
        <dbReference type="Google" id="ProtNLM"/>
    </source>
</evidence>
<evidence type="ECO:0000256" key="3">
    <source>
        <dbReference type="ARBA" id="ARBA00023274"/>
    </source>
</evidence>
<feature type="compositionally biased region" description="Basic and acidic residues" evidence="4">
    <location>
        <begin position="31"/>
        <end position="55"/>
    </location>
</feature>
<dbReference type="SUPFAM" id="SSF143034">
    <property type="entry name" value="L35p-like"/>
    <property type="match status" value="1"/>
</dbReference>
<proteinExistence type="inferred from homology"/>
<dbReference type="STRING" id="1817841.A3B10_04085"/>
<accession>A0A1F5Q583</accession>
<keyword evidence="3" id="KW-0687">Ribonucleoprotein</keyword>
<evidence type="ECO:0000256" key="2">
    <source>
        <dbReference type="ARBA" id="ARBA00022980"/>
    </source>
</evidence>
<sequence>MNKTNKRIAKTFWVTGSGKLRRRRAGQNHFNSRERGNTTTNKRRDLTVAKTEQKLKLAIRG</sequence>
<dbReference type="GO" id="GO:0005840">
    <property type="term" value="C:ribosome"/>
    <property type="evidence" value="ECO:0007669"/>
    <property type="project" value="UniProtKB-KW"/>
</dbReference>
<dbReference type="Proteomes" id="UP000177281">
    <property type="component" value="Unassembled WGS sequence"/>
</dbReference>
<evidence type="ECO:0000256" key="1">
    <source>
        <dbReference type="ARBA" id="ARBA00006598"/>
    </source>
</evidence>
<dbReference type="InterPro" id="IPR037229">
    <property type="entry name" value="Ribosomal_bL35_sf"/>
</dbReference>
<protein>
    <recommendedName>
        <fullName evidence="7">50S ribosomal protein L35</fullName>
    </recommendedName>
</protein>
<comment type="similarity">
    <text evidence="1">Belongs to the bacterial ribosomal protein bL35 family.</text>
</comment>
<comment type="caution">
    <text evidence="5">The sequence shown here is derived from an EMBL/GenBank/DDBJ whole genome shotgun (WGS) entry which is preliminary data.</text>
</comment>
<dbReference type="InterPro" id="IPR021137">
    <property type="entry name" value="Ribosomal_bL35-like"/>
</dbReference>
<dbReference type="Pfam" id="PF01632">
    <property type="entry name" value="Ribosomal_L35p"/>
    <property type="match status" value="1"/>
</dbReference>
<evidence type="ECO:0000313" key="5">
    <source>
        <dbReference type="EMBL" id="OGE97296.1"/>
    </source>
</evidence>
<evidence type="ECO:0000313" key="6">
    <source>
        <dbReference type="Proteomes" id="UP000177281"/>
    </source>
</evidence>
<dbReference type="GO" id="GO:1990904">
    <property type="term" value="C:ribonucleoprotein complex"/>
    <property type="evidence" value="ECO:0007669"/>
    <property type="project" value="UniProtKB-KW"/>
</dbReference>
<name>A0A1F5Q583_9BACT</name>
<gene>
    <name evidence="5" type="ORF">A3B10_04085</name>
</gene>
<evidence type="ECO:0000256" key="4">
    <source>
        <dbReference type="SAM" id="MobiDB-lite"/>
    </source>
</evidence>
<reference evidence="5 6" key="1">
    <citation type="journal article" date="2016" name="Nat. Commun.">
        <title>Thousands of microbial genomes shed light on interconnected biogeochemical processes in an aquifer system.</title>
        <authorList>
            <person name="Anantharaman K."/>
            <person name="Brown C.T."/>
            <person name="Hug L.A."/>
            <person name="Sharon I."/>
            <person name="Castelle C.J."/>
            <person name="Probst A.J."/>
            <person name="Thomas B.C."/>
            <person name="Singh A."/>
            <person name="Wilkins M.J."/>
            <person name="Karaoz U."/>
            <person name="Brodie E.L."/>
            <person name="Williams K.H."/>
            <person name="Hubbard S.S."/>
            <person name="Banfield J.F."/>
        </authorList>
    </citation>
    <scope>NUCLEOTIDE SEQUENCE [LARGE SCALE GENOMIC DNA]</scope>
</reference>
<organism evidence="5 6">
    <name type="scientific">Candidatus Doudnabacteria bacterium RIFCSPLOWO2_01_FULL_44_21</name>
    <dbReference type="NCBI Taxonomy" id="1817841"/>
    <lineage>
        <taxon>Bacteria</taxon>
        <taxon>Candidatus Doudnaibacteriota</taxon>
    </lineage>
</organism>
<dbReference type="GO" id="GO:0003735">
    <property type="term" value="F:structural constituent of ribosome"/>
    <property type="evidence" value="ECO:0007669"/>
    <property type="project" value="InterPro"/>
</dbReference>
<dbReference type="AlphaFoldDB" id="A0A1F5Q583"/>
<dbReference type="GO" id="GO:0006412">
    <property type="term" value="P:translation"/>
    <property type="evidence" value="ECO:0007669"/>
    <property type="project" value="InterPro"/>
</dbReference>
<keyword evidence="2" id="KW-0689">Ribosomal protein</keyword>
<dbReference type="Gene3D" id="4.10.410.60">
    <property type="match status" value="1"/>
</dbReference>